<dbReference type="EMBL" id="CP003614">
    <property type="protein sequence ID" value="AFZ07125.1"/>
    <property type="molecule type" value="Genomic_DNA"/>
</dbReference>
<evidence type="ECO:0000313" key="2">
    <source>
        <dbReference type="EMBL" id="AFZ07125.1"/>
    </source>
</evidence>
<reference evidence="2 3" key="1">
    <citation type="submission" date="2012-05" db="EMBL/GenBank/DDBJ databases">
        <title>Finished chromosome of genome of Oscillatoria sp. PCC 7112.</title>
        <authorList>
            <consortium name="US DOE Joint Genome Institute"/>
            <person name="Gugger M."/>
            <person name="Coursin T."/>
            <person name="Rippka R."/>
            <person name="Tandeau De Marsac N."/>
            <person name="Huntemann M."/>
            <person name="Wei C.-L."/>
            <person name="Han J."/>
            <person name="Detter J.C."/>
            <person name="Han C."/>
            <person name="Tapia R."/>
            <person name="Davenport K."/>
            <person name="Daligault H."/>
            <person name="Erkkila T."/>
            <person name="Gu W."/>
            <person name="Munk A.C.C."/>
            <person name="Teshima H."/>
            <person name="Xu Y."/>
            <person name="Chain P."/>
            <person name="Chen A."/>
            <person name="Krypides N."/>
            <person name="Mavromatis K."/>
            <person name="Markowitz V."/>
            <person name="Szeto E."/>
            <person name="Ivanova N."/>
            <person name="Mikhailova N."/>
            <person name="Ovchinnikova G."/>
            <person name="Pagani I."/>
            <person name="Pati A."/>
            <person name="Goodwin L."/>
            <person name="Peters L."/>
            <person name="Pitluck S."/>
            <person name="Woyke T."/>
            <person name="Kerfeld C."/>
        </authorList>
    </citation>
    <scope>NUCLEOTIDE SEQUENCE [LARGE SCALE GENOMIC DNA]</scope>
    <source>
        <strain evidence="2 3">PCC 7112</strain>
    </source>
</reference>
<keyword evidence="3" id="KW-1185">Reference proteome</keyword>
<dbReference type="KEGG" id="oni:Osc7112_2712"/>
<feature type="compositionally biased region" description="Polar residues" evidence="1">
    <location>
        <begin position="7"/>
        <end position="18"/>
    </location>
</feature>
<gene>
    <name evidence="2" type="ORF">Osc7112_2712</name>
</gene>
<evidence type="ECO:0000313" key="3">
    <source>
        <dbReference type="Proteomes" id="UP000010478"/>
    </source>
</evidence>
<dbReference type="Proteomes" id="UP000010478">
    <property type="component" value="Chromosome"/>
</dbReference>
<accession>K9VIT7</accession>
<dbReference type="PATRIC" id="fig|179408.3.peg.3321"/>
<name>K9VIT7_9CYAN</name>
<organism evidence="2 3">
    <name type="scientific">Phormidium nigroviride PCC 7112</name>
    <dbReference type="NCBI Taxonomy" id="179408"/>
    <lineage>
        <taxon>Bacteria</taxon>
        <taxon>Bacillati</taxon>
        <taxon>Cyanobacteriota</taxon>
        <taxon>Cyanophyceae</taxon>
        <taxon>Oscillatoriophycideae</taxon>
        <taxon>Oscillatoriales</taxon>
        <taxon>Oscillatoriaceae</taxon>
        <taxon>Phormidium</taxon>
    </lineage>
</organism>
<dbReference type="HOGENOM" id="CLU_082402_0_0_3"/>
<evidence type="ECO:0000256" key="1">
    <source>
        <dbReference type="SAM" id="MobiDB-lite"/>
    </source>
</evidence>
<protein>
    <submittedName>
        <fullName evidence="2">Uncharacterized protein</fullName>
    </submittedName>
</protein>
<dbReference type="RefSeq" id="WP_015176412.1">
    <property type="nucleotide sequence ID" value="NC_019729.1"/>
</dbReference>
<feature type="region of interest" description="Disordered" evidence="1">
    <location>
        <begin position="1"/>
        <end position="30"/>
    </location>
</feature>
<sequence>MLHPVSQPYQQQVNTMTQRAVRKPKPSVANHLRPSFPQRHWLELAEYASLAASGVGSLAVAVSGQAFYGVAPLTLALSLNVANRYRFEQQVRVHQNSEMAQVQKSVNKVEKTAVTVIVKLRKQLSADIAALRQQMAAMPRAEGFEESIVDIQRQLLSLGESVASLQEIVASAVLDVRQQVSEQLQDLSLGQRANLQAVEQAIEQLQSAMQGLAETSITRDDWEAVNTRFLEIQKVMANLQSQLQAPAHQSTADLSLVQAQIHRLEHEQQEVVKPHLKRLISVVKELQHTQENRQ</sequence>
<dbReference type="OrthoDB" id="447645at2"/>
<proteinExistence type="predicted"/>
<dbReference type="eggNOG" id="COG1196">
    <property type="taxonomic scope" value="Bacteria"/>
</dbReference>
<dbReference type="AlphaFoldDB" id="K9VIT7"/>